<proteinExistence type="inferred from homology"/>
<comment type="similarity">
    <text evidence="1 2">Belongs to the phD/YefM antitoxin family.</text>
</comment>
<name>A0ABQ3VZ04_9LACO</name>
<gene>
    <name evidence="3" type="ORF">YK48G_15620</name>
</gene>
<dbReference type="EMBL" id="BNJR01000014">
    <property type="protein sequence ID" value="GHP14137.1"/>
    <property type="molecule type" value="Genomic_DNA"/>
</dbReference>
<evidence type="ECO:0000313" key="4">
    <source>
        <dbReference type="Proteomes" id="UP000604765"/>
    </source>
</evidence>
<dbReference type="Proteomes" id="UP000604765">
    <property type="component" value="Unassembled WGS sequence"/>
</dbReference>
<dbReference type="NCBIfam" id="TIGR01552">
    <property type="entry name" value="phd_fam"/>
    <property type="match status" value="1"/>
</dbReference>
<evidence type="ECO:0000256" key="2">
    <source>
        <dbReference type="RuleBase" id="RU362080"/>
    </source>
</evidence>
<reference evidence="3 4" key="1">
    <citation type="journal article" date="2021" name="Int. J. Syst. Evol. Microbiol.">
        <title>Lentilactobacillus fungorum sp. nov., isolated from spent mushroom substrates.</title>
        <authorList>
            <person name="Tohno M."/>
            <person name="Tanizawa Y."/>
            <person name="Kojima Y."/>
            <person name="Sakamoto M."/>
            <person name="Ohkuma M."/>
            <person name="Kobayashi H."/>
        </authorList>
    </citation>
    <scope>NUCLEOTIDE SEQUENCE [LARGE SCALE GENOMIC DNA]</scope>
    <source>
        <strain evidence="3 4">YK48G</strain>
    </source>
</reference>
<comment type="function">
    <text evidence="2">Antitoxin component of a type II toxin-antitoxin (TA) system.</text>
</comment>
<evidence type="ECO:0000256" key="1">
    <source>
        <dbReference type="ARBA" id="ARBA00009981"/>
    </source>
</evidence>
<dbReference type="InterPro" id="IPR036165">
    <property type="entry name" value="YefM-like_sf"/>
</dbReference>
<dbReference type="RefSeq" id="WP_203630162.1">
    <property type="nucleotide sequence ID" value="NZ_BNJR01000014.1"/>
</dbReference>
<sequence length="87" mass="10015">MENYTPTKARKNFFQLIKDVNIQKKPVIITPANGNEDEAAVLVSKKDWDSMAETIYLEATGELPVARQREKDDQTFIDVDDIDWDNL</sequence>
<dbReference type="Gene3D" id="3.40.1620.10">
    <property type="entry name" value="YefM-like domain"/>
    <property type="match status" value="1"/>
</dbReference>
<accession>A0ABQ3VZ04</accession>
<evidence type="ECO:0000313" key="3">
    <source>
        <dbReference type="EMBL" id="GHP14137.1"/>
    </source>
</evidence>
<dbReference type="InterPro" id="IPR006442">
    <property type="entry name" value="Antitoxin_Phd/YefM"/>
</dbReference>
<organism evidence="3 4">
    <name type="scientific">Lentilactobacillus fungorum</name>
    <dbReference type="NCBI Taxonomy" id="2201250"/>
    <lineage>
        <taxon>Bacteria</taxon>
        <taxon>Bacillati</taxon>
        <taxon>Bacillota</taxon>
        <taxon>Bacilli</taxon>
        <taxon>Lactobacillales</taxon>
        <taxon>Lactobacillaceae</taxon>
        <taxon>Lentilactobacillus</taxon>
    </lineage>
</organism>
<dbReference type="SUPFAM" id="SSF143120">
    <property type="entry name" value="YefM-like"/>
    <property type="match status" value="1"/>
</dbReference>
<dbReference type="Pfam" id="PF02604">
    <property type="entry name" value="PhdYeFM_antitox"/>
    <property type="match status" value="1"/>
</dbReference>
<keyword evidence="4" id="KW-1185">Reference proteome</keyword>
<comment type="caution">
    <text evidence="3">The sequence shown here is derived from an EMBL/GenBank/DDBJ whole genome shotgun (WGS) entry which is preliminary data.</text>
</comment>
<protein>
    <recommendedName>
        <fullName evidence="2">Antitoxin</fullName>
    </recommendedName>
</protein>